<dbReference type="Proteomes" id="UP000239687">
    <property type="component" value="Unassembled WGS sequence"/>
</dbReference>
<gene>
    <name evidence="1" type="ORF">C5612_28725</name>
</gene>
<comment type="caution">
    <text evidence="1">The sequence shown here is derived from an EMBL/GenBank/DDBJ whole genome shotgun (WGS) entry which is preliminary data.</text>
</comment>
<sequence>MGSTWSPVGAGLLAKAQYQSTLVLNVTAPSRASPLPHWFCAESGPASGVKTGTPGQVPQAMPKTFKTNAYSRATSRNPW</sequence>
<dbReference type="EMBL" id="PUIN01000020">
    <property type="protein sequence ID" value="PQO98055.1"/>
    <property type="molecule type" value="Genomic_DNA"/>
</dbReference>
<reference evidence="1 2" key="1">
    <citation type="submission" date="2018-02" db="EMBL/GenBank/DDBJ databases">
        <title>Draft genome sequencing of Pseudomonas frederiksbergensis 11-D3.</title>
        <authorList>
            <person name="Zheng B.-X."/>
        </authorList>
    </citation>
    <scope>NUCLEOTIDE SEQUENCE [LARGE SCALE GENOMIC DNA]</scope>
    <source>
        <strain evidence="1 2">11-D3</strain>
    </source>
</reference>
<name>A0A2S8H6A7_9PSED</name>
<organism evidence="1 2">
    <name type="scientific">Pseudomonas frederiksbergensis</name>
    <dbReference type="NCBI Taxonomy" id="104087"/>
    <lineage>
        <taxon>Bacteria</taxon>
        <taxon>Pseudomonadati</taxon>
        <taxon>Pseudomonadota</taxon>
        <taxon>Gammaproteobacteria</taxon>
        <taxon>Pseudomonadales</taxon>
        <taxon>Pseudomonadaceae</taxon>
        <taxon>Pseudomonas</taxon>
    </lineage>
</organism>
<evidence type="ECO:0000313" key="1">
    <source>
        <dbReference type="EMBL" id="PQO98055.1"/>
    </source>
</evidence>
<protein>
    <submittedName>
        <fullName evidence="1">Uncharacterized protein</fullName>
    </submittedName>
</protein>
<dbReference type="AlphaFoldDB" id="A0A2S8H6A7"/>
<accession>A0A2S8H6A7</accession>
<proteinExistence type="predicted"/>
<evidence type="ECO:0000313" key="2">
    <source>
        <dbReference type="Proteomes" id="UP000239687"/>
    </source>
</evidence>